<evidence type="ECO:0000313" key="2">
    <source>
        <dbReference type="Proteomes" id="UP000472267"/>
    </source>
</evidence>
<dbReference type="AlphaFoldDB" id="A0A672FHX4"/>
<dbReference type="Ensembl" id="ENSSFAT00005006872.1">
    <property type="protein sequence ID" value="ENSSFAP00005006541.1"/>
    <property type="gene ID" value="ENSSFAG00005003954.1"/>
</dbReference>
<protein>
    <submittedName>
        <fullName evidence="1">Uncharacterized protein</fullName>
    </submittedName>
</protein>
<reference evidence="1" key="2">
    <citation type="submission" date="2025-08" db="UniProtKB">
        <authorList>
            <consortium name="Ensembl"/>
        </authorList>
    </citation>
    <scope>IDENTIFICATION</scope>
</reference>
<proteinExistence type="predicted"/>
<organism evidence="1 2">
    <name type="scientific">Salarias fasciatus</name>
    <name type="common">Jewelled blenny</name>
    <name type="synonym">Blennius fasciatus</name>
    <dbReference type="NCBI Taxonomy" id="181472"/>
    <lineage>
        <taxon>Eukaryota</taxon>
        <taxon>Metazoa</taxon>
        <taxon>Chordata</taxon>
        <taxon>Craniata</taxon>
        <taxon>Vertebrata</taxon>
        <taxon>Euteleostomi</taxon>
        <taxon>Actinopterygii</taxon>
        <taxon>Neopterygii</taxon>
        <taxon>Teleostei</taxon>
        <taxon>Neoteleostei</taxon>
        <taxon>Acanthomorphata</taxon>
        <taxon>Ovalentaria</taxon>
        <taxon>Blenniimorphae</taxon>
        <taxon>Blenniiformes</taxon>
        <taxon>Blennioidei</taxon>
        <taxon>Blenniidae</taxon>
        <taxon>Salariinae</taxon>
        <taxon>Salarias</taxon>
    </lineage>
</organism>
<evidence type="ECO:0000313" key="1">
    <source>
        <dbReference type="Ensembl" id="ENSSFAP00005006541.1"/>
    </source>
</evidence>
<dbReference type="InParanoid" id="A0A672FHX4"/>
<name>A0A672FHX4_SALFA</name>
<keyword evidence="2" id="KW-1185">Reference proteome</keyword>
<sequence length="125" mass="14196">TLTNVKSFLRGLKTDWSNRGRGNKKTSQKPCYGKTSSFIIVCLVRDPPTQQPLFNSRVELRTRERLPQEPRKPAWLHSRRKPSSYLLSLSKTAPRQPHSDFNLIFLSNLCVLASNTGALIKTQSS</sequence>
<dbReference type="Proteomes" id="UP000472267">
    <property type="component" value="Chromosome 5"/>
</dbReference>
<reference evidence="1" key="3">
    <citation type="submission" date="2025-09" db="UniProtKB">
        <authorList>
            <consortium name="Ensembl"/>
        </authorList>
    </citation>
    <scope>IDENTIFICATION</scope>
</reference>
<reference evidence="1" key="1">
    <citation type="submission" date="2019-06" db="EMBL/GenBank/DDBJ databases">
        <authorList>
            <consortium name="Wellcome Sanger Institute Data Sharing"/>
        </authorList>
    </citation>
    <scope>NUCLEOTIDE SEQUENCE [LARGE SCALE GENOMIC DNA]</scope>
</reference>
<accession>A0A672FHX4</accession>